<dbReference type="Proteomes" id="UP000242715">
    <property type="component" value="Unassembled WGS sequence"/>
</dbReference>
<evidence type="ECO:0000313" key="2">
    <source>
        <dbReference type="Proteomes" id="UP000242715"/>
    </source>
</evidence>
<dbReference type="EMBL" id="DF974088">
    <property type="protein sequence ID" value="GAU44935.1"/>
    <property type="molecule type" value="Genomic_DNA"/>
</dbReference>
<name>A0A2Z6P9B1_TRISU</name>
<organism evidence="1 2">
    <name type="scientific">Trifolium subterraneum</name>
    <name type="common">Subterranean clover</name>
    <dbReference type="NCBI Taxonomy" id="3900"/>
    <lineage>
        <taxon>Eukaryota</taxon>
        <taxon>Viridiplantae</taxon>
        <taxon>Streptophyta</taxon>
        <taxon>Embryophyta</taxon>
        <taxon>Tracheophyta</taxon>
        <taxon>Spermatophyta</taxon>
        <taxon>Magnoliopsida</taxon>
        <taxon>eudicotyledons</taxon>
        <taxon>Gunneridae</taxon>
        <taxon>Pentapetalae</taxon>
        <taxon>rosids</taxon>
        <taxon>fabids</taxon>
        <taxon>Fabales</taxon>
        <taxon>Fabaceae</taxon>
        <taxon>Papilionoideae</taxon>
        <taxon>50 kb inversion clade</taxon>
        <taxon>NPAAA clade</taxon>
        <taxon>Hologalegina</taxon>
        <taxon>IRL clade</taxon>
        <taxon>Trifolieae</taxon>
        <taxon>Trifolium</taxon>
    </lineage>
</organism>
<reference evidence="2" key="1">
    <citation type="journal article" date="2017" name="Front. Plant Sci.">
        <title>Climate Clever Clovers: New Paradigm to Reduce the Environmental Footprint of Ruminants by Breeding Low Methanogenic Forages Utilizing Haplotype Variation.</title>
        <authorList>
            <person name="Kaur P."/>
            <person name="Appels R."/>
            <person name="Bayer P.E."/>
            <person name="Keeble-Gagnere G."/>
            <person name="Wang J."/>
            <person name="Hirakawa H."/>
            <person name="Shirasawa K."/>
            <person name="Vercoe P."/>
            <person name="Stefanova K."/>
            <person name="Durmic Z."/>
            <person name="Nichols P."/>
            <person name="Revell C."/>
            <person name="Isobe S.N."/>
            <person name="Edwards D."/>
            <person name="Erskine W."/>
        </authorList>
    </citation>
    <scope>NUCLEOTIDE SEQUENCE [LARGE SCALE GENOMIC DNA]</scope>
    <source>
        <strain evidence="2">cv. Daliak</strain>
    </source>
</reference>
<evidence type="ECO:0000313" key="1">
    <source>
        <dbReference type="EMBL" id="GAU44935.1"/>
    </source>
</evidence>
<gene>
    <name evidence="1" type="ORF">TSUD_400630</name>
</gene>
<proteinExistence type="predicted"/>
<keyword evidence="2" id="KW-1185">Reference proteome</keyword>
<accession>A0A2Z6P9B1</accession>
<sequence>MDVLATQYVRESIATTPAKFSRSAHIRRITDYPFLQHELSADFMEFVICCQREQFEELQMFEYDHQLVLDSVTLAEAATVQWYKDYDFSKEEQHVCTVQHTTQVVVNNEVIAADQNATPNVDGEIPCLKNAQDTSPVVVEESTSLKNEEGQPLLQINVEPFDANIAARLAAQEATQREMQHQITSLVDSQSEIKNLLALILARQQPPNS</sequence>
<protein>
    <submittedName>
        <fullName evidence="1">Uncharacterized protein</fullName>
    </submittedName>
</protein>
<dbReference type="AlphaFoldDB" id="A0A2Z6P9B1"/>